<evidence type="ECO:0000313" key="8">
    <source>
        <dbReference type="Proteomes" id="UP001189429"/>
    </source>
</evidence>
<feature type="compositionally biased region" description="Basic residues" evidence="5">
    <location>
        <begin position="416"/>
        <end position="442"/>
    </location>
</feature>
<dbReference type="InterPro" id="IPR013083">
    <property type="entry name" value="Znf_RING/FYVE/PHD"/>
</dbReference>
<evidence type="ECO:0000256" key="4">
    <source>
        <dbReference type="PROSITE-ProRule" id="PRU00175"/>
    </source>
</evidence>
<dbReference type="EMBL" id="CAUYUJ010013781">
    <property type="protein sequence ID" value="CAK0836757.1"/>
    <property type="molecule type" value="Genomic_DNA"/>
</dbReference>
<evidence type="ECO:0000256" key="2">
    <source>
        <dbReference type="ARBA" id="ARBA00022771"/>
    </source>
</evidence>
<dbReference type="Proteomes" id="UP001189429">
    <property type="component" value="Unassembled WGS sequence"/>
</dbReference>
<feature type="compositionally biased region" description="Basic residues" evidence="5">
    <location>
        <begin position="476"/>
        <end position="514"/>
    </location>
</feature>
<gene>
    <name evidence="7" type="ORF">PCOR1329_LOCUS33154</name>
</gene>
<reference evidence="7" key="1">
    <citation type="submission" date="2023-10" db="EMBL/GenBank/DDBJ databases">
        <authorList>
            <person name="Chen Y."/>
            <person name="Shah S."/>
            <person name="Dougan E. K."/>
            <person name="Thang M."/>
            <person name="Chan C."/>
        </authorList>
    </citation>
    <scope>NUCLEOTIDE SEQUENCE [LARGE SCALE GENOMIC DNA]</scope>
</reference>
<evidence type="ECO:0000259" key="6">
    <source>
        <dbReference type="PROSITE" id="PS50089"/>
    </source>
</evidence>
<comment type="caution">
    <text evidence="7">The sequence shown here is derived from an EMBL/GenBank/DDBJ whole genome shotgun (WGS) entry which is preliminary data.</text>
</comment>
<feature type="region of interest" description="Disordered" evidence="5">
    <location>
        <begin position="387"/>
        <end position="514"/>
    </location>
</feature>
<evidence type="ECO:0000256" key="3">
    <source>
        <dbReference type="ARBA" id="ARBA00022833"/>
    </source>
</evidence>
<feature type="compositionally biased region" description="Low complexity" evidence="5">
    <location>
        <begin position="459"/>
        <end position="475"/>
    </location>
</feature>
<dbReference type="PROSITE" id="PS50089">
    <property type="entry name" value="ZF_RING_2"/>
    <property type="match status" value="1"/>
</dbReference>
<accession>A0ABN9SW42</accession>
<feature type="non-terminal residue" evidence="7">
    <location>
        <position position="514"/>
    </location>
</feature>
<dbReference type="InterPro" id="IPR017907">
    <property type="entry name" value="Znf_RING_CS"/>
</dbReference>
<evidence type="ECO:0000313" key="7">
    <source>
        <dbReference type="EMBL" id="CAK0836757.1"/>
    </source>
</evidence>
<keyword evidence="1" id="KW-0479">Metal-binding</keyword>
<name>A0ABN9SW42_9DINO</name>
<keyword evidence="2 4" id="KW-0863">Zinc-finger</keyword>
<keyword evidence="3" id="KW-0862">Zinc</keyword>
<protein>
    <recommendedName>
        <fullName evidence="6">RING-type domain-containing protein</fullName>
    </recommendedName>
</protein>
<evidence type="ECO:0000256" key="1">
    <source>
        <dbReference type="ARBA" id="ARBA00022723"/>
    </source>
</evidence>
<evidence type="ECO:0000256" key="5">
    <source>
        <dbReference type="SAM" id="MobiDB-lite"/>
    </source>
</evidence>
<proteinExistence type="predicted"/>
<feature type="domain" description="RING-type" evidence="6">
    <location>
        <begin position="256"/>
        <end position="313"/>
    </location>
</feature>
<sequence>MQLLSALGLCEVLRCPTGMASYEAAAIAFCGSPSYLDLAKAKAISWLQEVADIHFDDAPLSATVRTRLFPSFWKAPAFVDGLDGVLFLSSDGCPALIDALALNVPLPPLIRVERLVETYLSLFLLVWASRDPGFDSLETGSKARAVAAQNPVARDLRPPFRDLSAPPAGTPNCEALSCGGRAGQAEEKGLPKPSAILWRGLQPCSAHSPGARVPLGRVPAAPSVEHHSADASQTAKGAHAGLVSGAVTAAQRADGCRGPAARKGCSPKLTSCSHLFCGDCIAQWFSQHPESQTWAQRARSVGPERVVPCPVCKQPLGEKKDLFPVCGVTCRSENLLLWRMLSSLKIMCANHPKVLKEGKCQWIGEYGSYQKHIAVCKNCDTAAAEKPEAPPQRADSESEATAGRHKTCPGRAPPRIARRRRRPRGWRRRRCPPPRWPPRRSRPPPAPPLAEPRRPPSWLAPAGRRPPSSPPQSRARTTRRRAWPRRRRRPLRPLHRRRRRRRASLRRPPRGRWQ</sequence>
<dbReference type="PROSITE" id="PS00518">
    <property type="entry name" value="ZF_RING_1"/>
    <property type="match status" value="1"/>
</dbReference>
<dbReference type="InterPro" id="IPR001841">
    <property type="entry name" value="Znf_RING"/>
</dbReference>
<organism evidence="7 8">
    <name type="scientific">Prorocentrum cordatum</name>
    <dbReference type="NCBI Taxonomy" id="2364126"/>
    <lineage>
        <taxon>Eukaryota</taxon>
        <taxon>Sar</taxon>
        <taxon>Alveolata</taxon>
        <taxon>Dinophyceae</taxon>
        <taxon>Prorocentrales</taxon>
        <taxon>Prorocentraceae</taxon>
        <taxon>Prorocentrum</taxon>
    </lineage>
</organism>
<dbReference type="Gene3D" id="3.30.40.10">
    <property type="entry name" value="Zinc/RING finger domain, C3HC4 (zinc finger)"/>
    <property type="match status" value="1"/>
</dbReference>
<dbReference type="SUPFAM" id="SSF57850">
    <property type="entry name" value="RING/U-box"/>
    <property type="match status" value="1"/>
</dbReference>
<keyword evidence="8" id="KW-1185">Reference proteome</keyword>